<feature type="domain" description="Luciferase-like" evidence="3">
    <location>
        <begin position="33"/>
        <end position="320"/>
    </location>
</feature>
<keyword evidence="1" id="KW-0560">Oxidoreductase</keyword>
<evidence type="ECO:0000256" key="1">
    <source>
        <dbReference type="ARBA" id="ARBA00023002"/>
    </source>
</evidence>
<evidence type="ECO:0000313" key="4">
    <source>
        <dbReference type="EMBL" id="SYX85533.1"/>
    </source>
</evidence>
<dbReference type="Proteomes" id="UP000304148">
    <property type="component" value="Chromosome"/>
</dbReference>
<evidence type="ECO:0000313" key="5">
    <source>
        <dbReference type="Proteomes" id="UP000304148"/>
    </source>
</evidence>
<evidence type="ECO:0000256" key="2">
    <source>
        <dbReference type="ARBA" id="ARBA00023033"/>
    </source>
</evidence>
<proteinExistence type="predicted"/>
<keyword evidence="2" id="KW-0503">Monooxygenase</keyword>
<name>A0A383RFB3_PAEAL</name>
<dbReference type="GO" id="GO:0005829">
    <property type="term" value="C:cytosol"/>
    <property type="evidence" value="ECO:0007669"/>
    <property type="project" value="TreeGrafter"/>
</dbReference>
<dbReference type="InterPro" id="IPR050766">
    <property type="entry name" value="Bact_Lucif_Oxidored"/>
</dbReference>
<dbReference type="PANTHER" id="PTHR30137:SF8">
    <property type="entry name" value="BLR5498 PROTEIN"/>
    <property type="match status" value="1"/>
</dbReference>
<dbReference type="Pfam" id="PF00296">
    <property type="entry name" value="Bac_luciferase"/>
    <property type="match status" value="1"/>
</dbReference>
<dbReference type="PANTHER" id="PTHR30137">
    <property type="entry name" value="LUCIFERASE-LIKE MONOOXYGENASE"/>
    <property type="match status" value="1"/>
</dbReference>
<gene>
    <name evidence="4" type="ORF">PBLR_13955</name>
</gene>
<dbReference type="Gene3D" id="3.20.20.30">
    <property type="entry name" value="Luciferase-like domain"/>
    <property type="match status" value="1"/>
</dbReference>
<dbReference type="SUPFAM" id="SSF51679">
    <property type="entry name" value="Bacterial luciferase-like"/>
    <property type="match status" value="1"/>
</dbReference>
<dbReference type="RefSeq" id="WP_138187320.1">
    <property type="nucleotide sequence ID" value="NZ_LS992241.1"/>
</dbReference>
<dbReference type="InterPro" id="IPR011251">
    <property type="entry name" value="Luciferase-like_dom"/>
</dbReference>
<dbReference type="EMBL" id="LS992241">
    <property type="protein sequence ID" value="SYX85533.1"/>
    <property type="molecule type" value="Genomic_DNA"/>
</dbReference>
<reference evidence="5" key="1">
    <citation type="submission" date="2018-08" db="EMBL/GenBank/DDBJ databases">
        <authorList>
            <person name="Chevrot R."/>
        </authorList>
    </citation>
    <scope>NUCLEOTIDE SEQUENCE [LARGE SCALE GENOMIC DNA]</scope>
</reference>
<protein>
    <submittedName>
        <fullName evidence="4">Luciferase</fullName>
    </submittedName>
</protein>
<accession>A0A383RFB3</accession>
<sequence length="362" mass="39852">MKKSDVQRNKSQAGIEIGVYTFGDVIQDPLTRRAISPKQRLEEIVAAAKLADEVGLDVFGVGEHHRLDFAVSATPVVLGAIASVTKQIRLTSATTVLGSSDPVLVFEDYATLDLLSNGRAEIIAGRGAFVESFPLFGYDQADYEKLFSEKIDLLLQLNAKERITWNGSLRKPLIDVEIAPRPAQQALPIWVGVGGTQESAIRAGTLGTNMAMAILGGEFARFKPLVEVYREAGSRAGHDQEKLQIAVTSHGYIAKTSQQAMDEFYPYYANYYKHFMRRSGRDSNITFGDFEQLVGPDQGLFVGSPQQIIEKILRQHELFGHNRFIAQIDIGGLPYSKVAAAIELLAAEVAPVIRRETGYIHQ</sequence>
<evidence type="ECO:0000259" key="3">
    <source>
        <dbReference type="Pfam" id="PF00296"/>
    </source>
</evidence>
<dbReference type="GO" id="GO:0004497">
    <property type="term" value="F:monooxygenase activity"/>
    <property type="evidence" value="ECO:0007669"/>
    <property type="project" value="UniProtKB-KW"/>
</dbReference>
<dbReference type="AlphaFoldDB" id="A0A383RFB3"/>
<dbReference type="GO" id="GO:0016705">
    <property type="term" value="F:oxidoreductase activity, acting on paired donors, with incorporation or reduction of molecular oxygen"/>
    <property type="evidence" value="ECO:0007669"/>
    <property type="project" value="InterPro"/>
</dbReference>
<organism evidence="4 5">
    <name type="scientific">Paenibacillus alvei</name>
    <name type="common">Bacillus alvei</name>
    <dbReference type="NCBI Taxonomy" id="44250"/>
    <lineage>
        <taxon>Bacteria</taxon>
        <taxon>Bacillati</taxon>
        <taxon>Bacillota</taxon>
        <taxon>Bacilli</taxon>
        <taxon>Bacillales</taxon>
        <taxon>Paenibacillaceae</taxon>
        <taxon>Paenibacillus</taxon>
    </lineage>
</organism>
<dbReference type="InterPro" id="IPR036661">
    <property type="entry name" value="Luciferase-like_sf"/>
</dbReference>